<name>A0A3G1KPW7_FORW1</name>
<evidence type="ECO:0000313" key="2">
    <source>
        <dbReference type="Proteomes" id="UP000323521"/>
    </source>
</evidence>
<dbReference type="RefSeq" id="WP_148133675.1">
    <property type="nucleotide sequence ID" value="NZ_CP017634.1"/>
</dbReference>
<dbReference type="EMBL" id="CP017634">
    <property type="protein sequence ID" value="ATW24477.1"/>
    <property type="molecule type" value="Genomic_DNA"/>
</dbReference>
<keyword evidence="2" id="KW-1185">Reference proteome</keyword>
<proteinExistence type="predicted"/>
<evidence type="ECO:0000313" key="1">
    <source>
        <dbReference type="EMBL" id="ATW24477.1"/>
    </source>
</evidence>
<dbReference type="KEGG" id="fwa:DCMF_06515"/>
<gene>
    <name evidence="1" type="ORF">DCMF_06515</name>
</gene>
<dbReference type="Proteomes" id="UP000323521">
    <property type="component" value="Chromosome"/>
</dbReference>
<dbReference type="AlphaFoldDB" id="A0A3G1KPW7"/>
<protein>
    <submittedName>
        <fullName evidence="1">Uncharacterized protein</fullName>
    </submittedName>
</protein>
<organism evidence="1 2">
    <name type="scientific">Formimonas warabiya</name>
    <dbReference type="NCBI Taxonomy" id="1761012"/>
    <lineage>
        <taxon>Bacteria</taxon>
        <taxon>Bacillati</taxon>
        <taxon>Bacillota</taxon>
        <taxon>Clostridia</taxon>
        <taxon>Eubacteriales</taxon>
        <taxon>Peptococcaceae</taxon>
        <taxon>Candidatus Formimonas</taxon>
    </lineage>
</organism>
<sequence>MSKEEMVQFIKNDPVEWARIIMSLIFIADADTPVRLSGHEMKEILGNKLPAETQAVNNPVEILVQKPKG</sequence>
<accession>A0A3G1KPW7</accession>
<reference evidence="1 2" key="1">
    <citation type="submission" date="2016-10" db="EMBL/GenBank/DDBJ databases">
        <title>Complete Genome Sequence of Peptococcaceae strain DCMF.</title>
        <authorList>
            <person name="Edwards R.J."/>
            <person name="Holland S.I."/>
            <person name="Deshpande N.P."/>
            <person name="Wong Y.K."/>
            <person name="Ertan H."/>
            <person name="Manefield M."/>
            <person name="Russell T.L."/>
            <person name="Lee M.J."/>
        </authorList>
    </citation>
    <scope>NUCLEOTIDE SEQUENCE [LARGE SCALE GENOMIC DNA]</scope>
    <source>
        <strain evidence="1 2">DCMF</strain>
    </source>
</reference>